<evidence type="ECO:0000313" key="2">
    <source>
        <dbReference type="Proteomes" id="UP000178912"/>
    </source>
</evidence>
<accession>A0A1E1JRL5</accession>
<dbReference type="Proteomes" id="UP000178912">
    <property type="component" value="Unassembled WGS sequence"/>
</dbReference>
<organism evidence="1 2">
    <name type="scientific">Rhynchosporium agropyri</name>
    <dbReference type="NCBI Taxonomy" id="914238"/>
    <lineage>
        <taxon>Eukaryota</taxon>
        <taxon>Fungi</taxon>
        <taxon>Dikarya</taxon>
        <taxon>Ascomycota</taxon>
        <taxon>Pezizomycotina</taxon>
        <taxon>Leotiomycetes</taxon>
        <taxon>Helotiales</taxon>
        <taxon>Ploettnerulaceae</taxon>
        <taxon>Rhynchosporium</taxon>
    </lineage>
</organism>
<evidence type="ECO:0000313" key="1">
    <source>
        <dbReference type="EMBL" id="CZS88413.1"/>
    </source>
</evidence>
<reference evidence="2" key="1">
    <citation type="submission" date="2016-03" db="EMBL/GenBank/DDBJ databases">
        <authorList>
            <person name="Guldener U."/>
        </authorList>
    </citation>
    <scope>NUCLEOTIDE SEQUENCE [LARGE SCALE GENOMIC DNA]</scope>
    <source>
        <strain evidence="2">04CH-RAC-A.6.1</strain>
    </source>
</reference>
<gene>
    <name evidence="1" type="ORF">RAG0_00164</name>
</gene>
<proteinExistence type="predicted"/>
<name>A0A1E1JRL5_9HELO</name>
<dbReference type="AlphaFoldDB" id="A0A1E1JRL5"/>
<keyword evidence="2" id="KW-1185">Reference proteome</keyword>
<protein>
    <submittedName>
        <fullName evidence="1">Uncharacterized protein</fullName>
    </submittedName>
</protein>
<sequence length="63" mass="7057">MADIEEGKERKWEGVTLRSYQTHSSTTYVVCFLAEAEGSGRPGRPEEGWKYSISLLLAKGPRP</sequence>
<dbReference type="EMBL" id="FJUX01000001">
    <property type="protein sequence ID" value="CZS88413.1"/>
    <property type="molecule type" value="Genomic_DNA"/>
</dbReference>